<evidence type="ECO:0000313" key="6">
    <source>
        <dbReference type="Proteomes" id="UP000094626"/>
    </source>
</evidence>
<dbReference type="InterPro" id="IPR052893">
    <property type="entry name" value="TCS_response_regulator"/>
</dbReference>
<organism evidence="4 5">
    <name type="scientific">Novosphingobium resinovorum</name>
    <dbReference type="NCBI Taxonomy" id="158500"/>
    <lineage>
        <taxon>Bacteria</taxon>
        <taxon>Pseudomonadati</taxon>
        <taxon>Pseudomonadota</taxon>
        <taxon>Alphaproteobacteria</taxon>
        <taxon>Sphingomonadales</taxon>
        <taxon>Sphingomonadaceae</taxon>
        <taxon>Novosphingobium</taxon>
    </lineage>
</organism>
<reference evidence="6" key="3">
    <citation type="journal article" date="2017" name="J. Biotechnol.">
        <title>Complete genome sequence of Novosphingobium resinovorum SA1, a versatile xenobiotic-degrading bacterium capable of utilizing sulfanilic acid.</title>
        <authorList>
            <person name="Hegedus B."/>
            <person name="Kos P.B."/>
            <person name="Balint B."/>
            <person name="Maroti G."/>
            <person name="Gan H.M."/>
            <person name="Perei K."/>
            <person name="Rakhely G."/>
        </authorList>
    </citation>
    <scope>NUCLEOTIDE SEQUENCE [LARGE SCALE GENOMIC DNA]</scope>
    <source>
        <strain evidence="6">SA1</strain>
    </source>
</reference>
<reference evidence="4 5" key="1">
    <citation type="submission" date="2014-03" db="EMBL/GenBank/DDBJ databases">
        <title>Whole genome sequence of Novosphingobium resinovorum KF1.</title>
        <authorList>
            <person name="Gan H.M."/>
            <person name="Gan H.Y."/>
            <person name="Chew T.H."/>
            <person name="Savka M.A."/>
        </authorList>
    </citation>
    <scope>NUCLEOTIDE SEQUENCE [LARGE SCALE GENOMIC DNA]</scope>
    <source>
        <strain evidence="4 5">KF1</strain>
    </source>
</reference>
<evidence type="ECO:0000313" key="4">
    <source>
        <dbReference type="EMBL" id="EZP80365.1"/>
    </source>
</evidence>
<dbReference type="CDD" id="cd17557">
    <property type="entry name" value="REC_Rcp-like"/>
    <property type="match status" value="1"/>
</dbReference>
<dbReference type="STRING" id="158500.BES08_09375"/>
<evidence type="ECO:0000313" key="3">
    <source>
        <dbReference type="EMBL" id="AOR76936.1"/>
    </source>
</evidence>
<proteinExistence type="predicted"/>
<evidence type="ECO:0000259" key="2">
    <source>
        <dbReference type="PROSITE" id="PS50110"/>
    </source>
</evidence>
<dbReference type="InterPro" id="IPR001789">
    <property type="entry name" value="Sig_transdc_resp-reg_receiver"/>
</dbReference>
<dbReference type="SUPFAM" id="SSF52172">
    <property type="entry name" value="CheY-like"/>
    <property type="match status" value="1"/>
</dbReference>
<dbReference type="RefSeq" id="WP_008831436.1">
    <property type="nucleotide sequence ID" value="NZ_BSFC01000044.1"/>
</dbReference>
<dbReference type="InterPro" id="IPR011006">
    <property type="entry name" value="CheY-like_superfamily"/>
</dbReference>
<dbReference type="EMBL" id="CP017075">
    <property type="protein sequence ID" value="AOR76936.1"/>
    <property type="molecule type" value="Genomic_DNA"/>
</dbReference>
<keyword evidence="1" id="KW-0597">Phosphoprotein</keyword>
<accession>A0A031JTV6</accession>
<dbReference type="GO" id="GO:0000160">
    <property type="term" value="P:phosphorelay signal transduction system"/>
    <property type="evidence" value="ECO:0007669"/>
    <property type="project" value="InterPro"/>
</dbReference>
<dbReference type="Proteomes" id="UP000024329">
    <property type="component" value="Unassembled WGS sequence"/>
</dbReference>
<dbReference type="eggNOG" id="COG2197">
    <property type="taxonomic scope" value="Bacteria"/>
</dbReference>
<feature type="domain" description="Response regulatory" evidence="2">
    <location>
        <begin position="22"/>
        <end position="147"/>
    </location>
</feature>
<sequence length="156" mass="17212">MMIDLVAPRSAPKKTANYNDVTVLLVDDDDVAREGVLRSFRKYEVPCRTVTAGDGGEALAILTGRHPDKQIETPVIVLLDLNMPGMDGFQFLDALRADPDLRRTVVFVLSTSARDQDRSRAYDGHVAGYMVKSAVGPQFARLADFIGKYARTQELP</sequence>
<feature type="modified residue" description="4-aspartylphosphate" evidence="1">
    <location>
        <position position="80"/>
    </location>
</feature>
<dbReference type="Gene3D" id="3.40.50.2300">
    <property type="match status" value="1"/>
</dbReference>
<dbReference type="AlphaFoldDB" id="A0A031JTV6"/>
<dbReference type="PROSITE" id="PS50110">
    <property type="entry name" value="RESPONSE_REGULATORY"/>
    <property type="match status" value="1"/>
</dbReference>
<dbReference type="PANTHER" id="PTHR44520:SF2">
    <property type="entry name" value="RESPONSE REGULATOR RCP1"/>
    <property type="match status" value="1"/>
</dbReference>
<evidence type="ECO:0000256" key="1">
    <source>
        <dbReference type="PROSITE-ProRule" id="PRU00169"/>
    </source>
</evidence>
<gene>
    <name evidence="3" type="ORF">BES08_09375</name>
    <name evidence="4" type="ORF">BV97_03452</name>
</gene>
<dbReference type="Pfam" id="PF00072">
    <property type="entry name" value="Response_reg"/>
    <property type="match status" value="1"/>
</dbReference>
<dbReference type="Proteomes" id="UP000094626">
    <property type="component" value="Chromosome"/>
</dbReference>
<dbReference type="EMBL" id="JFYZ01000017">
    <property type="protein sequence ID" value="EZP80365.1"/>
    <property type="molecule type" value="Genomic_DNA"/>
</dbReference>
<dbReference type="PATRIC" id="fig|158500.4.peg.3521"/>
<dbReference type="PANTHER" id="PTHR44520">
    <property type="entry name" value="RESPONSE REGULATOR RCP1-RELATED"/>
    <property type="match status" value="1"/>
</dbReference>
<evidence type="ECO:0000313" key="5">
    <source>
        <dbReference type="Proteomes" id="UP000024329"/>
    </source>
</evidence>
<dbReference type="KEGG" id="nre:BES08_09375"/>
<name>A0A031JTV6_9SPHN</name>
<keyword evidence="6" id="KW-1185">Reference proteome</keyword>
<reference evidence="3" key="2">
    <citation type="submission" date="2016-08" db="EMBL/GenBank/DDBJ databases">
        <authorList>
            <person name="Seilhamer J.J."/>
        </authorList>
    </citation>
    <scope>NUCLEOTIDE SEQUENCE [LARGE SCALE GENOMIC DNA]</scope>
    <source>
        <strain evidence="3">SA1</strain>
    </source>
</reference>
<dbReference type="SMART" id="SM00448">
    <property type="entry name" value="REC"/>
    <property type="match status" value="1"/>
</dbReference>
<protein>
    <submittedName>
        <fullName evidence="4">Two-component response regulator</fullName>
    </submittedName>
    <submittedName>
        <fullName evidence="3">Two-component system response regulator</fullName>
    </submittedName>
</protein>